<evidence type="ECO:0000313" key="3">
    <source>
        <dbReference type="Proteomes" id="UP001219567"/>
    </source>
</evidence>
<feature type="compositionally biased region" description="Basic residues" evidence="1">
    <location>
        <begin position="62"/>
        <end position="81"/>
    </location>
</feature>
<dbReference type="AlphaFoldDB" id="A0AAJ5YQG6"/>
<keyword evidence="3" id="KW-1185">Reference proteome</keyword>
<gene>
    <name evidence="2" type="ORF">MYAM1_001465</name>
</gene>
<reference evidence="2 3" key="1">
    <citation type="submission" date="2023-03" db="EMBL/GenBank/DDBJ databases">
        <title>Mating type loci evolution in Malassezia.</title>
        <authorList>
            <person name="Coelho M.A."/>
        </authorList>
    </citation>
    <scope>NUCLEOTIDE SEQUENCE [LARGE SCALE GENOMIC DNA]</scope>
    <source>
        <strain evidence="2 3">CBS 9725</strain>
    </source>
</reference>
<evidence type="ECO:0000256" key="1">
    <source>
        <dbReference type="SAM" id="MobiDB-lite"/>
    </source>
</evidence>
<protein>
    <submittedName>
        <fullName evidence="2">Uncharacterized protein</fullName>
    </submittedName>
</protein>
<proteinExistence type="predicted"/>
<dbReference type="EMBL" id="CP119943">
    <property type="protein sequence ID" value="WFC98733.1"/>
    <property type="molecule type" value="Genomic_DNA"/>
</dbReference>
<feature type="compositionally biased region" description="Basic and acidic residues" evidence="1">
    <location>
        <begin position="82"/>
        <end position="114"/>
    </location>
</feature>
<name>A0AAJ5YQG6_9BASI</name>
<accession>A0AAJ5YQG6</accession>
<feature type="region of interest" description="Disordered" evidence="1">
    <location>
        <begin position="1"/>
        <end position="144"/>
    </location>
</feature>
<dbReference type="Proteomes" id="UP001219567">
    <property type="component" value="Chromosome 1"/>
</dbReference>
<evidence type="ECO:0000313" key="2">
    <source>
        <dbReference type="EMBL" id="WFC98733.1"/>
    </source>
</evidence>
<organism evidence="2 3">
    <name type="scientific">Malassezia yamatoensis</name>
    <dbReference type="NCBI Taxonomy" id="253288"/>
    <lineage>
        <taxon>Eukaryota</taxon>
        <taxon>Fungi</taxon>
        <taxon>Dikarya</taxon>
        <taxon>Basidiomycota</taxon>
        <taxon>Ustilaginomycotina</taxon>
        <taxon>Malasseziomycetes</taxon>
        <taxon>Malasseziales</taxon>
        <taxon>Malasseziaceae</taxon>
        <taxon>Malassezia</taxon>
    </lineage>
</organism>
<sequence length="202" mass="23530">MSTGLGVDIAVHPRAAAERARIRRSGSYKVWVPSPPRPLSDGEEEDSQIHTCRETSTSASHASHRHRHRRRHESRSYHKRRGSSDARARSPESKLRTNDPNEHHAWNDRDHEMLSPENPSRLSLDDSDEEYGPMPEEQLDQDYKNTAMNEASNRRSKRVSTMDERRLHLRQQAEQRAQREARVIAQFREMVDSMQEAHHRTS</sequence>